<protein>
    <recommendedName>
        <fullName evidence="3">Transcriptional regulator</fullName>
    </recommendedName>
</protein>
<dbReference type="RefSeq" id="WP_269416105.1">
    <property type="nucleotide sequence ID" value="NZ_JAPWGL010000003.1"/>
</dbReference>
<dbReference type="Proteomes" id="UP001144341">
    <property type="component" value="Unassembled WGS sequence"/>
</dbReference>
<accession>A0ABT4KZI2</accession>
<evidence type="ECO:0008006" key="3">
    <source>
        <dbReference type="Google" id="ProtNLM"/>
    </source>
</evidence>
<proteinExistence type="predicted"/>
<reference evidence="1" key="1">
    <citation type="submission" date="2022-12" db="EMBL/GenBank/DDBJ databases">
        <title>Genome sequence of SJ11.</title>
        <authorList>
            <person name="Woo H."/>
        </authorList>
    </citation>
    <scope>NUCLEOTIDE SEQUENCE</scope>
    <source>
        <strain evidence="1">SJ11</strain>
    </source>
</reference>
<dbReference type="EMBL" id="JAPWGL010000003">
    <property type="protein sequence ID" value="MCZ4224332.1"/>
    <property type="molecule type" value="Genomic_DNA"/>
</dbReference>
<evidence type="ECO:0000313" key="2">
    <source>
        <dbReference type="Proteomes" id="UP001144341"/>
    </source>
</evidence>
<gene>
    <name evidence="1" type="ORF">O0931_13535</name>
</gene>
<sequence length="63" mass="7447">MQKIANILDIPLDSFFKNNYVRPSDLEVLENTIMEKDLRIKELERQLLSMSFIVDELKSSFVK</sequence>
<organism evidence="1 2">
    <name type="scientific">Pedobacter rhodius</name>
    <dbReference type="NCBI Taxonomy" id="3004098"/>
    <lineage>
        <taxon>Bacteria</taxon>
        <taxon>Pseudomonadati</taxon>
        <taxon>Bacteroidota</taxon>
        <taxon>Sphingobacteriia</taxon>
        <taxon>Sphingobacteriales</taxon>
        <taxon>Sphingobacteriaceae</taxon>
        <taxon>Pedobacter</taxon>
    </lineage>
</organism>
<name>A0ABT4KZI2_9SPHI</name>
<keyword evidence="2" id="KW-1185">Reference proteome</keyword>
<comment type="caution">
    <text evidence="1">The sequence shown here is derived from an EMBL/GenBank/DDBJ whole genome shotgun (WGS) entry which is preliminary data.</text>
</comment>
<evidence type="ECO:0000313" key="1">
    <source>
        <dbReference type="EMBL" id="MCZ4224332.1"/>
    </source>
</evidence>